<comment type="caution">
    <text evidence="1">The sequence shown here is derived from an EMBL/GenBank/DDBJ whole genome shotgun (WGS) entry which is preliminary data.</text>
</comment>
<dbReference type="Proteomes" id="UP000535954">
    <property type="component" value="Unassembled WGS sequence"/>
</dbReference>
<evidence type="ECO:0000313" key="2">
    <source>
        <dbReference type="Proteomes" id="UP000535954"/>
    </source>
</evidence>
<protein>
    <submittedName>
        <fullName evidence="1">Uncharacterized protein</fullName>
    </submittedName>
</protein>
<reference evidence="1 2" key="1">
    <citation type="journal article" date="2020" name="Front. Microbiol.">
        <title>Genetic Organization of the aprX-lipA2 Operon Affects the Proteolytic Potential of Pseudomonas Species in Milk.</title>
        <authorList>
            <person name="Maier C."/>
            <person name="Huptas C."/>
            <person name="von Neubeck M."/>
            <person name="Scherer S."/>
            <person name="Wenning M."/>
            <person name="Lucking G."/>
        </authorList>
    </citation>
    <scope>NUCLEOTIDE SEQUENCE [LARGE SCALE GENOMIC DNA]</scope>
    <source>
        <strain evidence="1 2">WS 5405</strain>
    </source>
</reference>
<evidence type="ECO:0000313" key="1">
    <source>
        <dbReference type="EMBL" id="NNA76751.1"/>
    </source>
</evidence>
<proteinExistence type="predicted"/>
<accession>A0A7Y1M7Q9</accession>
<organism evidence="1 2">
    <name type="scientific">Pseudomonas lactis</name>
    <dbReference type="NCBI Taxonomy" id="1615674"/>
    <lineage>
        <taxon>Bacteria</taxon>
        <taxon>Pseudomonadati</taxon>
        <taxon>Pseudomonadota</taxon>
        <taxon>Gammaproteobacteria</taxon>
        <taxon>Pseudomonadales</taxon>
        <taxon>Pseudomonadaceae</taxon>
        <taxon>Pseudomonas</taxon>
    </lineage>
</organism>
<name>A0A7Y1M7Q9_9PSED</name>
<dbReference type="AlphaFoldDB" id="A0A7Y1M7Q9"/>
<sequence length="96" mass="10090">MNEQKNSLSVVTILPPSKQKPSQAQMVQGTKVMLSDGSELAGVASVTLSAKAGGVWEATITVLPEIIQPVNAEAHIVEVDITDLMSQSRQYAGAVV</sequence>
<dbReference type="EMBL" id="JAAQYH010000020">
    <property type="protein sequence ID" value="NNA76751.1"/>
    <property type="molecule type" value="Genomic_DNA"/>
</dbReference>
<dbReference type="RefSeq" id="WP_169900513.1">
    <property type="nucleotide sequence ID" value="NZ_JAAQYH010000020.1"/>
</dbReference>
<gene>
    <name evidence="1" type="ORF">HBO13_29390</name>
</gene>